<accession>A0ABT6CNW2</accession>
<evidence type="ECO:0000256" key="5">
    <source>
        <dbReference type="SAM" id="SignalP"/>
    </source>
</evidence>
<dbReference type="RefSeq" id="WP_277280114.1">
    <property type="nucleotide sequence ID" value="NZ_JAROCY010000023.1"/>
</dbReference>
<feature type="chain" id="PRO_5045054152" description="17 kDa surface antigen" evidence="5">
    <location>
        <begin position="26"/>
        <end position="83"/>
    </location>
</feature>
<name>A0ABT6CNW2_9SPHN</name>
<evidence type="ECO:0000256" key="4">
    <source>
        <dbReference type="ARBA" id="ARBA00023288"/>
    </source>
</evidence>
<evidence type="ECO:0000313" key="7">
    <source>
        <dbReference type="EMBL" id="MDF8335209.1"/>
    </source>
</evidence>
<gene>
    <name evidence="7" type="ORF">POM99_18550</name>
</gene>
<evidence type="ECO:0000259" key="6">
    <source>
        <dbReference type="Pfam" id="PF05433"/>
    </source>
</evidence>
<comment type="similarity">
    <text evidence="2">Belongs to the rickettsiale 17 kDa surface antigen family.</text>
</comment>
<dbReference type="EMBL" id="JAROCY010000023">
    <property type="protein sequence ID" value="MDF8335209.1"/>
    <property type="molecule type" value="Genomic_DNA"/>
</dbReference>
<sequence>MKALNTAACALGLLALAGAAPSAQARDCKRLTKTEGAVIGGVGGAVLGKVIAGGTTGTVLGAVAGGVAGHEIARKNRKKCRYR</sequence>
<evidence type="ECO:0000256" key="1">
    <source>
        <dbReference type="ARBA" id="ARBA00004459"/>
    </source>
</evidence>
<reference evidence="7 8" key="1">
    <citation type="submission" date="2023-03" db="EMBL/GenBank/DDBJ databases">
        <title>Novosphingobium cyanobacteriorum sp. nov., isolated from a eutrophic reservoir during the Microcystis bloom period.</title>
        <authorList>
            <person name="Kang M."/>
            <person name="Le V."/>
            <person name="Ko S.-R."/>
            <person name="Lee S.-A."/>
            <person name="Ahn C.-Y."/>
        </authorList>
    </citation>
    <scope>NUCLEOTIDE SEQUENCE [LARGE SCALE GENOMIC DNA]</scope>
    <source>
        <strain evidence="7 8">HBC54</strain>
    </source>
</reference>
<keyword evidence="4" id="KW-0449">Lipoprotein</keyword>
<dbReference type="Proteomes" id="UP001222770">
    <property type="component" value="Unassembled WGS sequence"/>
</dbReference>
<evidence type="ECO:0000256" key="2">
    <source>
        <dbReference type="ARBA" id="ARBA00008681"/>
    </source>
</evidence>
<evidence type="ECO:0000256" key="3">
    <source>
        <dbReference type="ARBA" id="ARBA00015281"/>
    </source>
</evidence>
<dbReference type="InterPro" id="IPR008816">
    <property type="entry name" value="Gly_zipper_2TM_dom"/>
</dbReference>
<comment type="subcellular location">
    <subcellularLocation>
        <location evidence="1">Cell outer membrane</location>
        <topology evidence="1">Lipid-anchor</topology>
    </subcellularLocation>
</comment>
<feature type="signal peptide" evidence="5">
    <location>
        <begin position="1"/>
        <end position="25"/>
    </location>
</feature>
<comment type="caution">
    <text evidence="7">The sequence shown here is derived from an EMBL/GenBank/DDBJ whole genome shotgun (WGS) entry which is preliminary data.</text>
</comment>
<keyword evidence="8" id="KW-1185">Reference proteome</keyword>
<organism evidence="7 8">
    <name type="scientific">Novosphingobium cyanobacteriorum</name>
    <dbReference type="NCBI Taxonomy" id="3024215"/>
    <lineage>
        <taxon>Bacteria</taxon>
        <taxon>Pseudomonadati</taxon>
        <taxon>Pseudomonadota</taxon>
        <taxon>Alphaproteobacteria</taxon>
        <taxon>Sphingomonadales</taxon>
        <taxon>Sphingomonadaceae</taxon>
        <taxon>Novosphingobium</taxon>
    </lineage>
</organism>
<evidence type="ECO:0000313" key="8">
    <source>
        <dbReference type="Proteomes" id="UP001222770"/>
    </source>
</evidence>
<dbReference type="Pfam" id="PF05433">
    <property type="entry name" value="Rick_17kDa_Anti"/>
    <property type="match status" value="1"/>
</dbReference>
<proteinExistence type="inferred from homology"/>
<feature type="domain" description="Glycine zipper 2TM" evidence="6">
    <location>
        <begin position="36"/>
        <end position="72"/>
    </location>
</feature>
<protein>
    <recommendedName>
        <fullName evidence="3">17 kDa surface antigen</fullName>
    </recommendedName>
</protein>
<keyword evidence="5" id="KW-0732">Signal</keyword>